<comment type="caution">
    <text evidence="1">The sequence shown here is derived from an EMBL/GenBank/DDBJ whole genome shotgun (WGS) entry which is preliminary data.</text>
</comment>
<dbReference type="AlphaFoldDB" id="X0TTX3"/>
<dbReference type="EMBL" id="BARS01003227">
    <property type="protein sequence ID" value="GAF79565.1"/>
    <property type="molecule type" value="Genomic_DNA"/>
</dbReference>
<feature type="non-terminal residue" evidence="1">
    <location>
        <position position="1"/>
    </location>
</feature>
<sequence length="481" mass="50906">ELSNDLNLNQNQLKNVAIENLVTAPVTPVIGQVYYNTTADRAYIWDGTSWVDITASAGSIPDFEGVYASDGDSTLTTANGDFTVNTGTGDFIVDSNDWQVDATGNVTANNINSNGNTFTLDADNAGAGADINIVAEQGSDSDGTLRYNSTTNRWEVSNDGGTFIEIATGTGDLDDAYDNDVDKILNVDNASGLELESTVTGNVIIDLQNTGDFVVQDAGVTFGTFTDTGEFQVDNLQMDANVISSTNLNGNISLSPDGNGVVNLNANTNIAGNTVILDSDNSGGDIALQFGTALGETITWDSVNSEFDLSDDLDIGQNQLKNVAIDNLAVAPVTPVIGQIYYNTVSSKTFIWNGTAWEDVIAEPHAASHTDGTDDIQLATNLQKGLMSATHVETLEDLEAQSDEINLNTVSTKLTLSENVVSSVAYLTYENPDDTFFVANIENTEYSINNNTSPGVALTGGTDASPVLNYVYVRESGATAF</sequence>
<feature type="non-terminal residue" evidence="1">
    <location>
        <position position="481"/>
    </location>
</feature>
<organism evidence="1">
    <name type="scientific">marine sediment metagenome</name>
    <dbReference type="NCBI Taxonomy" id="412755"/>
    <lineage>
        <taxon>unclassified sequences</taxon>
        <taxon>metagenomes</taxon>
        <taxon>ecological metagenomes</taxon>
    </lineage>
</organism>
<reference evidence="1" key="1">
    <citation type="journal article" date="2014" name="Front. Microbiol.">
        <title>High frequency of phylogenetically diverse reductive dehalogenase-homologous genes in deep subseafloor sedimentary metagenomes.</title>
        <authorList>
            <person name="Kawai M."/>
            <person name="Futagami T."/>
            <person name="Toyoda A."/>
            <person name="Takaki Y."/>
            <person name="Nishi S."/>
            <person name="Hori S."/>
            <person name="Arai W."/>
            <person name="Tsubouchi T."/>
            <person name="Morono Y."/>
            <person name="Uchiyama I."/>
            <person name="Ito T."/>
            <person name="Fujiyama A."/>
            <person name="Inagaki F."/>
            <person name="Takami H."/>
        </authorList>
    </citation>
    <scope>NUCLEOTIDE SEQUENCE</scope>
    <source>
        <strain evidence="1">Expedition CK06-06</strain>
    </source>
</reference>
<evidence type="ECO:0000313" key="1">
    <source>
        <dbReference type="EMBL" id="GAF79565.1"/>
    </source>
</evidence>
<accession>X0TTX3</accession>
<gene>
    <name evidence="1" type="ORF">S01H1_06228</name>
</gene>
<protein>
    <submittedName>
        <fullName evidence="1">Uncharacterized protein</fullName>
    </submittedName>
</protein>
<proteinExistence type="predicted"/>
<name>X0TTX3_9ZZZZ</name>